<reference evidence="22 23" key="3">
    <citation type="journal article" date="2019" name="Nat. Med.">
        <title>A library of human gut bacterial isolates paired with longitudinal multiomics data enables mechanistic microbiome research.</title>
        <authorList>
            <person name="Poyet M."/>
            <person name="Groussin M."/>
            <person name="Gibbons S.M."/>
            <person name="Avila-Pacheco J."/>
            <person name="Jiang X."/>
            <person name="Kearney S.M."/>
            <person name="Perrotta A.R."/>
            <person name="Berdy B."/>
            <person name="Zhao S."/>
            <person name="Lieberman T.D."/>
            <person name="Swanson P.K."/>
            <person name="Smith M."/>
            <person name="Roesemann S."/>
            <person name="Alexander J.E."/>
            <person name="Rich S.A."/>
            <person name="Livny J."/>
            <person name="Vlamakis H."/>
            <person name="Clish C."/>
            <person name="Bullock K."/>
            <person name="Deik A."/>
            <person name="Scott J."/>
            <person name="Pierce K.A."/>
            <person name="Xavier R.J."/>
            <person name="Alm E.J."/>
        </authorList>
    </citation>
    <scope>NUCLEOTIDE SEQUENCE [LARGE SCALE GENOMIC DNA]</scope>
    <source>
        <strain evidence="16 22">BIOML-A2</strain>
        <strain evidence="17 24">BIOML-A20</strain>
        <strain evidence="15 23">BIOML-A32</strain>
    </source>
</reference>
<dbReference type="EMBL" id="WKMC01000005">
    <property type="protein sequence ID" value="MRZ50365.1"/>
    <property type="molecule type" value="Genomic_DNA"/>
</dbReference>
<keyword evidence="6 10" id="KW-0653">Protein transport</keyword>
<dbReference type="Proteomes" id="UP000095591">
    <property type="component" value="Unassembled WGS sequence"/>
</dbReference>
<comment type="function">
    <text evidence="10">Involved in protein export. Participates in an early event of protein translocation.</text>
</comment>
<evidence type="ECO:0000256" key="5">
    <source>
        <dbReference type="ARBA" id="ARBA00022692"/>
    </source>
</evidence>
<gene>
    <name evidence="15" type="primary">secG</name>
    <name evidence="18" type="ORF">DW782_11800</name>
    <name evidence="13" type="ORF">ERS852380_03821</name>
    <name evidence="12" type="ORF">ERS852429_03927</name>
    <name evidence="15" type="ORF">GKD66_09025</name>
    <name evidence="16" type="ORF">GKD68_19790</name>
    <name evidence="17" type="ORF">GKD70_19070</name>
    <name evidence="14" type="ORF">PN599_14715</name>
</gene>
<evidence type="ECO:0000313" key="19">
    <source>
        <dbReference type="Proteomes" id="UP000095455"/>
    </source>
</evidence>
<dbReference type="Proteomes" id="UP000441358">
    <property type="component" value="Unassembled WGS sequence"/>
</dbReference>
<evidence type="ECO:0000256" key="10">
    <source>
        <dbReference type="RuleBase" id="RU365087"/>
    </source>
</evidence>
<keyword evidence="8 10" id="KW-0811">Translocation</keyword>
<evidence type="ECO:0000313" key="17">
    <source>
        <dbReference type="EMBL" id="MSB75366.1"/>
    </source>
</evidence>
<evidence type="ECO:0000313" key="22">
    <source>
        <dbReference type="Proteomes" id="UP000432516"/>
    </source>
</evidence>
<dbReference type="GO" id="GO:0005886">
    <property type="term" value="C:plasma membrane"/>
    <property type="evidence" value="ECO:0007669"/>
    <property type="project" value="UniProtKB-SubCell"/>
</dbReference>
<dbReference type="GO" id="GO:0043952">
    <property type="term" value="P:protein transport by the Sec complex"/>
    <property type="evidence" value="ECO:0007669"/>
    <property type="project" value="TreeGrafter"/>
</dbReference>
<accession>A0A174K1A4</accession>
<dbReference type="Proteomes" id="UP000095455">
    <property type="component" value="Unassembled WGS sequence"/>
</dbReference>
<dbReference type="OMA" id="EKATWTL"/>
<evidence type="ECO:0000313" key="23">
    <source>
        <dbReference type="Proteomes" id="UP000441358"/>
    </source>
</evidence>
<evidence type="ECO:0000256" key="1">
    <source>
        <dbReference type="ARBA" id="ARBA00004651"/>
    </source>
</evidence>
<evidence type="ECO:0000313" key="12">
    <source>
        <dbReference type="EMBL" id="CUN32123.1"/>
    </source>
</evidence>
<dbReference type="RefSeq" id="WP_005861586.1">
    <property type="nucleotide sequence ID" value="NZ_CABMKT010000001.1"/>
</dbReference>
<reference evidence="18 21" key="2">
    <citation type="submission" date="2018-08" db="EMBL/GenBank/DDBJ databases">
        <title>A genome reference for cultivated species of the human gut microbiota.</title>
        <authorList>
            <person name="Zou Y."/>
            <person name="Xue W."/>
            <person name="Luo G."/>
        </authorList>
    </citation>
    <scope>NUCLEOTIDE SEQUENCE [LARGE SCALE GENOMIC DNA]</scope>
    <source>
        <strain evidence="18 21">AM30-4</strain>
    </source>
</reference>
<dbReference type="PANTHER" id="PTHR34182:SF1">
    <property type="entry name" value="PROTEIN-EXPORT MEMBRANE PROTEIN SECG"/>
    <property type="match status" value="1"/>
</dbReference>
<dbReference type="Proteomes" id="UP000284660">
    <property type="component" value="Unassembled WGS sequence"/>
</dbReference>
<dbReference type="Proteomes" id="UP000432516">
    <property type="component" value="Unassembled WGS sequence"/>
</dbReference>
<evidence type="ECO:0000256" key="8">
    <source>
        <dbReference type="ARBA" id="ARBA00023010"/>
    </source>
</evidence>
<protein>
    <recommendedName>
        <fullName evidence="10">Protein-export membrane protein SecG</fullName>
    </recommendedName>
</protein>
<evidence type="ECO:0000256" key="3">
    <source>
        <dbReference type="ARBA" id="ARBA00022448"/>
    </source>
</evidence>
<evidence type="ECO:0000256" key="11">
    <source>
        <dbReference type="SAM" id="MobiDB-lite"/>
    </source>
</evidence>
<sequence>MYVFISILILIASILLILIVLIQNSKGGGLASGFSSSNQIMGVRKTTDFLEKATWSLAGTVIVLSILITAFIPRAEHAAQSEIKQQVNDAISIDPNTIAPDFGTAQQPAVPAEETPATTTPAEESNR</sequence>
<comment type="subcellular location">
    <subcellularLocation>
        <location evidence="1 10">Cell membrane</location>
        <topology evidence="1 10">Multi-pass membrane protein</topology>
    </subcellularLocation>
</comment>
<evidence type="ECO:0000313" key="21">
    <source>
        <dbReference type="Proteomes" id="UP000284660"/>
    </source>
</evidence>
<comment type="similarity">
    <text evidence="2 10">Belongs to the SecG family.</text>
</comment>
<dbReference type="Pfam" id="PF03840">
    <property type="entry name" value="SecG"/>
    <property type="match status" value="1"/>
</dbReference>
<keyword evidence="4 10" id="KW-1003">Cell membrane</keyword>
<evidence type="ECO:0000256" key="2">
    <source>
        <dbReference type="ARBA" id="ARBA00008445"/>
    </source>
</evidence>
<dbReference type="EMBL" id="CYXP01000011">
    <property type="protein sequence ID" value="CUN32123.1"/>
    <property type="molecule type" value="Genomic_DNA"/>
</dbReference>
<evidence type="ECO:0000313" key="16">
    <source>
        <dbReference type="EMBL" id="MRZ56941.1"/>
    </source>
</evidence>
<evidence type="ECO:0000313" key="14">
    <source>
        <dbReference type="EMBL" id="MDB9006251.1"/>
    </source>
</evidence>
<keyword evidence="5 10" id="KW-0812">Transmembrane</keyword>
<dbReference type="OrthoDB" id="1122493at2"/>
<dbReference type="EMBL" id="QSJN01000006">
    <property type="protein sequence ID" value="RHD74533.1"/>
    <property type="molecule type" value="Genomic_DNA"/>
</dbReference>
<dbReference type="GO" id="GO:0009306">
    <property type="term" value="P:protein secretion"/>
    <property type="evidence" value="ECO:0007669"/>
    <property type="project" value="UniProtKB-UniRule"/>
</dbReference>
<comment type="caution">
    <text evidence="10">Lacks conserved residue(s) required for the propagation of feature annotation.</text>
</comment>
<evidence type="ECO:0000313" key="18">
    <source>
        <dbReference type="EMBL" id="RHD74533.1"/>
    </source>
</evidence>
<dbReference type="EMBL" id="CYYK01000016">
    <property type="protein sequence ID" value="CUP05893.1"/>
    <property type="molecule type" value="Genomic_DNA"/>
</dbReference>
<dbReference type="AlphaFoldDB" id="A0A174K1A4"/>
<proteinExistence type="inferred from homology"/>
<feature type="region of interest" description="Disordered" evidence="11">
    <location>
        <begin position="95"/>
        <end position="127"/>
    </location>
</feature>
<name>A0A174K1A4_PARDI</name>
<dbReference type="PANTHER" id="PTHR34182">
    <property type="entry name" value="PROTEIN-EXPORT MEMBRANE PROTEIN SECG"/>
    <property type="match status" value="1"/>
</dbReference>
<feature type="compositionally biased region" description="Low complexity" evidence="11">
    <location>
        <begin position="108"/>
        <end position="127"/>
    </location>
</feature>
<evidence type="ECO:0000313" key="20">
    <source>
        <dbReference type="Proteomes" id="UP000095591"/>
    </source>
</evidence>
<dbReference type="GO" id="GO:0015450">
    <property type="term" value="F:protein-transporting ATPase activity"/>
    <property type="evidence" value="ECO:0007669"/>
    <property type="project" value="UniProtKB-UniRule"/>
</dbReference>
<dbReference type="Proteomes" id="UP001210126">
    <property type="component" value="Unassembled WGS sequence"/>
</dbReference>
<organism evidence="15 23">
    <name type="scientific">Parabacteroides distasonis</name>
    <dbReference type="NCBI Taxonomy" id="823"/>
    <lineage>
        <taxon>Bacteria</taxon>
        <taxon>Pseudomonadati</taxon>
        <taxon>Bacteroidota</taxon>
        <taxon>Bacteroidia</taxon>
        <taxon>Bacteroidales</taxon>
        <taxon>Tannerellaceae</taxon>
        <taxon>Parabacteroides</taxon>
    </lineage>
</organism>
<evidence type="ECO:0000313" key="13">
    <source>
        <dbReference type="EMBL" id="CUP05893.1"/>
    </source>
</evidence>
<keyword evidence="3 10" id="KW-0813">Transport</keyword>
<dbReference type="GO" id="GO:0065002">
    <property type="term" value="P:intracellular protein transmembrane transport"/>
    <property type="evidence" value="ECO:0007669"/>
    <property type="project" value="TreeGrafter"/>
</dbReference>
<dbReference type="EMBL" id="WKNE01000024">
    <property type="protein sequence ID" value="MRZ56941.1"/>
    <property type="molecule type" value="Genomic_DNA"/>
</dbReference>
<dbReference type="NCBIfam" id="TIGR00810">
    <property type="entry name" value="secG"/>
    <property type="match status" value="1"/>
</dbReference>
<reference evidence="14" key="4">
    <citation type="submission" date="2023-01" db="EMBL/GenBank/DDBJ databases">
        <title>Human gut microbiome strain richness.</title>
        <authorList>
            <person name="Chen-Liaw A."/>
        </authorList>
    </citation>
    <scope>NUCLEOTIDE SEQUENCE</scope>
    <source>
        <strain evidence="14">RTP21484st1_E5_RTP21484_190118</strain>
    </source>
</reference>
<dbReference type="EMBL" id="JAQMPJ010000014">
    <property type="protein sequence ID" value="MDB9006251.1"/>
    <property type="molecule type" value="Genomic_DNA"/>
</dbReference>
<dbReference type="Proteomes" id="UP000441609">
    <property type="component" value="Unassembled WGS sequence"/>
</dbReference>
<evidence type="ECO:0000256" key="4">
    <source>
        <dbReference type="ARBA" id="ARBA00022475"/>
    </source>
</evidence>
<evidence type="ECO:0000256" key="9">
    <source>
        <dbReference type="ARBA" id="ARBA00023136"/>
    </source>
</evidence>
<evidence type="ECO:0000256" key="7">
    <source>
        <dbReference type="ARBA" id="ARBA00022989"/>
    </source>
</evidence>
<keyword evidence="9 10" id="KW-0472">Membrane</keyword>
<evidence type="ECO:0000256" key="6">
    <source>
        <dbReference type="ARBA" id="ARBA00022927"/>
    </source>
</evidence>
<evidence type="ECO:0000313" key="24">
    <source>
        <dbReference type="Proteomes" id="UP000441609"/>
    </source>
</evidence>
<feature type="transmembrane region" description="Helical" evidence="10">
    <location>
        <begin position="55"/>
        <end position="72"/>
    </location>
</feature>
<dbReference type="EMBL" id="WKMO01000023">
    <property type="protein sequence ID" value="MSB75366.1"/>
    <property type="molecule type" value="Genomic_DNA"/>
</dbReference>
<keyword evidence="7 10" id="KW-1133">Transmembrane helix</keyword>
<reference evidence="19 20" key="1">
    <citation type="submission" date="2015-09" db="EMBL/GenBank/DDBJ databases">
        <authorList>
            <consortium name="Pathogen Informatics"/>
        </authorList>
    </citation>
    <scope>NUCLEOTIDE SEQUENCE [LARGE SCALE GENOMIC DNA]</scope>
    <source>
        <strain evidence="13 19">2789STDY5608822</strain>
        <strain evidence="12 20">2789STDY5608872</strain>
    </source>
</reference>
<dbReference type="InterPro" id="IPR004692">
    <property type="entry name" value="SecG"/>
</dbReference>
<evidence type="ECO:0000313" key="15">
    <source>
        <dbReference type="EMBL" id="MRZ50365.1"/>
    </source>
</evidence>